<reference evidence="1 2" key="1">
    <citation type="journal article" date="2014" name="Agronomy (Basel)">
        <title>A Draft Genome Sequence for Ensete ventricosum, the Drought-Tolerant Tree Against Hunger.</title>
        <authorList>
            <person name="Harrison J."/>
            <person name="Moore K.A."/>
            <person name="Paszkiewicz K."/>
            <person name="Jones T."/>
            <person name="Grant M."/>
            <person name="Ambacheew D."/>
            <person name="Muzemil S."/>
            <person name="Studholme D.J."/>
        </authorList>
    </citation>
    <scope>NUCLEOTIDE SEQUENCE [LARGE SCALE GENOMIC DNA]</scope>
</reference>
<accession>A0A427B686</accession>
<organism evidence="1 2">
    <name type="scientific">Ensete ventricosum</name>
    <name type="common">Abyssinian banana</name>
    <name type="synonym">Musa ensete</name>
    <dbReference type="NCBI Taxonomy" id="4639"/>
    <lineage>
        <taxon>Eukaryota</taxon>
        <taxon>Viridiplantae</taxon>
        <taxon>Streptophyta</taxon>
        <taxon>Embryophyta</taxon>
        <taxon>Tracheophyta</taxon>
        <taxon>Spermatophyta</taxon>
        <taxon>Magnoliopsida</taxon>
        <taxon>Liliopsida</taxon>
        <taxon>Zingiberales</taxon>
        <taxon>Musaceae</taxon>
        <taxon>Ensete</taxon>
    </lineage>
</organism>
<dbReference type="Proteomes" id="UP000287651">
    <property type="component" value="Unassembled WGS sequence"/>
</dbReference>
<evidence type="ECO:0000313" key="1">
    <source>
        <dbReference type="EMBL" id="RRT83984.1"/>
    </source>
</evidence>
<proteinExistence type="predicted"/>
<name>A0A427B686_ENSVE</name>
<comment type="caution">
    <text evidence="1">The sequence shown here is derived from an EMBL/GenBank/DDBJ whole genome shotgun (WGS) entry which is preliminary data.</text>
</comment>
<evidence type="ECO:0000313" key="2">
    <source>
        <dbReference type="Proteomes" id="UP000287651"/>
    </source>
</evidence>
<dbReference type="EMBL" id="AMZH03000397">
    <property type="protein sequence ID" value="RRT83984.1"/>
    <property type="molecule type" value="Genomic_DNA"/>
</dbReference>
<protein>
    <submittedName>
        <fullName evidence="1">Uncharacterized protein</fullName>
    </submittedName>
</protein>
<gene>
    <name evidence="1" type="ORF">B296_00006363</name>
</gene>
<dbReference type="AlphaFoldDB" id="A0A427B686"/>
<sequence>MCALRSRLVETLPPWFFFKFKGFFRCFIVLILRWFNHKESALFAVLFMAPQFVIMPTQPFGVRARVVVEGAIGFSMAGRGVTLVLRTSWFKRSSRIRIKEIAAIRVYSCRAFTSPCISGFRPSIKVSKSYFSDQFSVWLDKHSNLVWYSYIVEV</sequence>